<evidence type="ECO:0000256" key="5">
    <source>
        <dbReference type="ARBA" id="ARBA00022989"/>
    </source>
</evidence>
<dbReference type="PROSITE" id="PS50850">
    <property type="entry name" value="MFS"/>
    <property type="match status" value="1"/>
</dbReference>
<keyword evidence="4 8" id="KW-0812">Transmembrane</keyword>
<dbReference type="SUPFAM" id="SSF103473">
    <property type="entry name" value="MFS general substrate transporter"/>
    <property type="match status" value="1"/>
</dbReference>
<evidence type="ECO:0000259" key="9">
    <source>
        <dbReference type="PROSITE" id="PS50850"/>
    </source>
</evidence>
<feature type="compositionally biased region" description="Low complexity" evidence="7">
    <location>
        <begin position="565"/>
        <end position="590"/>
    </location>
</feature>
<reference evidence="11" key="1">
    <citation type="journal article" date="2019" name="Int. J. Syst. Evol. Microbiol.">
        <title>The Global Catalogue of Microorganisms (GCM) 10K type strain sequencing project: providing services to taxonomists for standard genome sequencing and annotation.</title>
        <authorList>
            <consortium name="The Broad Institute Genomics Platform"/>
            <consortium name="The Broad Institute Genome Sequencing Center for Infectious Disease"/>
            <person name="Wu L."/>
            <person name="Ma J."/>
        </authorList>
    </citation>
    <scope>NUCLEOTIDE SEQUENCE [LARGE SCALE GENOMIC DNA]</scope>
    <source>
        <strain evidence="11">NBRC 108565</strain>
    </source>
</reference>
<dbReference type="PRINTS" id="PR01036">
    <property type="entry name" value="TCRTETB"/>
</dbReference>
<dbReference type="InterPro" id="IPR036259">
    <property type="entry name" value="MFS_trans_sf"/>
</dbReference>
<feature type="transmembrane region" description="Helical" evidence="8">
    <location>
        <begin position="28"/>
        <end position="53"/>
    </location>
</feature>
<dbReference type="NCBIfam" id="TIGR00711">
    <property type="entry name" value="efflux_EmrB"/>
    <property type="match status" value="1"/>
</dbReference>
<dbReference type="InterPro" id="IPR011701">
    <property type="entry name" value="MFS"/>
</dbReference>
<feature type="transmembrane region" description="Helical" evidence="8">
    <location>
        <begin position="184"/>
        <end position="204"/>
    </location>
</feature>
<feature type="transmembrane region" description="Helical" evidence="8">
    <location>
        <begin position="318"/>
        <end position="339"/>
    </location>
</feature>
<feature type="compositionally biased region" description="Polar residues" evidence="7">
    <location>
        <begin position="1"/>
        <end position="14"/>
    </location>
</feature>
<feature type="region of interest" description="Disordered" evidence="7">
    <location>
        <begin position="565"/>
        <end position="606"/>
    </location>
</feature>
<feature type="transmembrane region" description="Helical" evidence="8">
    <location>
        <begin position="243"/>
        <end position="265"/>
    </location>
</feature>
<feature type="transmembrane region" description="Helical" evidence="8">
    <location>
        <begin position="351"/>
        <end position="370"/>
    </location>
</feature>
<dbReference type="Gene3D" id="1.20.1720.10">
    <property type="entry name" value="Multidrug resistance protein D"/>
    <property type="match status" value="1"/>
</dbReference>
<feature type="transmembrane region" description="Helical" evidence="8">
    <location>
        <begin position="487"/>
        <end position="505"/>
    </location>
</feature>
<evidence type="ECO:0000313" key="11">
    <source>
        <dbReference type="Proteomes" id="UP001321475"/>
    </source>
</evidence>
<dbReference type="Pfam" id="PF07690">
    <property type="entry name" value="MFS_1"/>
    <property type="match status" value="1"/>
</dbReference>
<feature type="transmembrane region" description="Helical" evidence="8">
    <location>
        <begin position="65"/>
        <end position="84"/>
    </location>
</feature>
<feature type="region of interest" description="Disordered" evidence="7">
    <location>
        <begin position="509"/>
        <end position="545"/>
    </location>
</feature>
<keyword evidence="5 8" id="KW-1133">Transmembrane helix</keyword>
<evidence type="ECO:0000256" key="6">
    <source>
        <dbReference type="ARBA" id="ARBA00023136"/>
    </source>
</evidence>
<keyword evidence="3" id="KW-1003">Cell membrane</keyword>
<feature type="transmembrane region" description="Helical" evidence="8">
    <location>
        <begin position="285"/>
        <end position="306"/>
    </location>
</feature>
<evidence type="ECO:0000256" key="3">
    <source>
        <dbReference type="ARBA" id="ARBA00022475"/>
    </source>
</evidence>
<evidence type="ECO:0000256" key="7">
    <source>
        <dbReference type="SAM" id="MobiDB-lite"/>
    </source>
</evidence>
<feature type="compositionally biased region" description="Low complexity" evidence="7">
    <location>
        <begin position="513"/>
        <end position="545"/>
    </location>
</feature>
<keyword evidence="2" id="KW-0813">Transport</keyword>
<feature type="transmembrane region" description="Helical" evidence="8">
    <location>
        <begin position="125"/>
        <end position="142"/>
    </location>
</feature>
<gene>
    <name evidence="10" type="ORF">GCM10025865_09690</name>
</gene>
<dbReference type="RefSeq" id="WP_350227679.1">
    <property type="nucleotide sequence ID" value="NZ_AP027729.1"/>
</dbReference>
<name>A0ABM8G0Z3_9CELL</name>
<sequence length="606" mass="63131">MTNSSTGVQNSTGPDTHDSTAASDHRSILLVFAGLMVAMLLSALDQTIFATALPTIVGELDGVNHMLWVTTAYILAATIMMPVYGKLGDLVGRKTLFMVAIGLFMVGSVIGGLSTDMATLITGRAVQGLGGGGLMILAQAIIADVVPARERGKYMGIMGGVFALASVAGPLLGGWFTESIGWRWAFWMNLPLGVLALISAAKFLHLPKVERSRPKIDVAGMVLLALASTCVVLITTWGGSTYAWASAQIFALGAGAVVAGVAFVLVEKRAAEPVMPLYLFKERNFVLTTVAGLTIGIAMFGAMAYMPTYLQMVTGKSATVAGLLMIPMMGTMLVTSVVSGRLVSKTGRYKFFPVFGVGFVALSLFLLSTLDAGQAVWVVCAYLAVMGLGLGLSMQILVLIVQNTFPIRVVGTATAANNYFRQIGASIGSAIVGSLFVQNLADLMAERLPASASGADTNSFTPAMVQQLPDELKDIVVGSYNDALTPVFLYILPLLVVGFVALLFVEEKPSPPASSATCSPSRSRSTARATSCSTRRRATAITRTTQARPAAVVAAIAPTAPVSARTATAAAPTAQTTQATAAAARTSPRASDAEPAPLQRRTGGCV</sequence>
<dbReference type="CDD" id="cd17502">
    <property type="entry name" value="MFS_Azr1_MDR_like"/>
    <property type="match status" value="1"/>
</dbReference>
<keyword evidence="6 8" id="KW-0472">Membrane</keyword>
<dbReference type="EMBL" id="AP027729">
    <property type="protein sequence ID" value="BDZ41670.1"/>
    <property type="molecule type" value="Genomic_DNA"/>
</dbReference>
<feature type="region of interest" description="Disordered" evidence="7">
    <location>
        <begin position="1"/>
        <end position="21"/>
    </location>
</feature>
<evidence type="ECO:0000256" key="4">
    <source>
        <dbReference type="ARBA" id="ARBA00022692"/>
    </source>
</evidence>
<comment type="subcellular location">
    <subcellularLocation>
        <location evidence="1">Cell membrane</location>
        <topology evidence="1">Multi-pass membrane protein</topology>
    </subcellularLocation>
</comment>
<accession>A0ABM8G0Z3</accession>
<feature type="domain" description="Major facilitator superfamily (MFS) profile" evidence="9">
    <location>
        <begin position="31"/>
        <end position="510"/>
    </location>
</feature>
<organism evidence="10 11">
    <name type="scientific">Paraoerskovia sediminicola</name>
    <dbReference type="NCBI Taxonomy" id="1138587"/>
    <lineage>
        <taxon>Bacteria</taxon>
        <taxon>Bacillati</taxon>
        <taxon>Actinomycetota</taxon>
        <taxon>Actinomycetes</taxon>
        <taxon>Micrococcales</taxon>
        <taxon>Cellulomonadaceae</taxon>
        <taxon>Paraoerskovia</taxon>
    </lineage>
</organism>
<dbReference type="PANTHER" id="PTHR23501:SF197">
    <property type="entry name" value="COMD"/>
    <property type="match status" value="1"/>
</dbReference>
<feature type="transmembrane region" description="Helical" evidence="8">
    <location>
        <begin position="154"/>
        <end position="172"/>
    </location>
</feature>
<dbReference type="Gene3D" id="1.20.1250.20">
    <property type="entry name" value="MFS general substrate transporter like domains"/>
    <property type="match status" value="1"/>
</dbReference>
<keyword evidence="11" id="KW-1185">Reference proteome</keyword>
<evidence type="ECO:0000256" key="1">
    <source>
        <dbReference type="ARBA" id="ARBA00004651"/>
    </source>
</evidence>
<feature type="transmembrane region" description="Helical" evidence="8">
    <location>
        <begin position="216"/>
        <end position="237"/>
    </location>
</feature>
<dbReference type="Proteomes" id="UP001321475">
    <property type="component" value="Chromosome"/>
</dbReference>
<dbReference type="PANTHER" id="PTHR23501">
    <property type="entry name" value="MAJOR FACILITATOR SUPERFAMILY"/>
    <property type="match status" value="1"/>
</dbReference>
<evidence type="ECO:0000256" key="8">
    <source>
        <dbReference type="SAM" id="Phobius"/>
    </source>
</evidence>
<evidence type="ECO:0000313" key="10">
    <source>
        <dbReference type="EMBL" id="BDZ41670.1"/>
    </source>
</evidence>
<evidence type="ECO:0000256" key="2">
    <source>
        <dbReference type="ARBA" id="ARBA00022448"/>
    </source>
</evidence>
<protein>
    <submittedName>
        <fullName evidence="10">MFS transporter</fullName>
    </submittedName>
</protein>
<dbReference type="InterPro" id="IPR020846">
    <property type="entry name" value="MFS_dom"/>
</dbReference>
<feature type="transmembrane region" description="Helical" evidence="8">
    <location>
        <begin position="422"/>
        <end position="441"/>
    </location>
</feature>
<dbReference type="InterPro" id="IPR004638">
    <property type="entry name" value="EmrB-like"/>
</dbReference>
<feature type="transmembrane region" description="Helical" evidence="8">
    <location>
        <begin position="376"/>
        <end position="401"/>
    </location>
</feature>
<proteinExistence type="predicted"/>
<feature type="transmembrane region" description="Helical" evidence="8">
    <location>
        <begin position="96"/>
        <end position="113"/>
    </location>
</feature>